<keyword evidence="2" id="KW-1185">Reference proteome</keyword>
<reference evidence="1 2" key="1">
    <citation type="submission" date="2021-01" db="EMBL/GenBank/DDBJ databases">
        <title>Belnapia mucosa sp. nov. and Belnapia arida sp. nov., isolated from the Tabernas Desert (Almeria, Spain).</title>
        <authorList>
            <person name="Molina-Menor E."/>
            <person name="Vidal-Verdu A."/>
            <person name="Calonge A."/>
            <person name="Satari L."/>
            <person name="Pereto J."/>
            <person name="Porcar M."/>
        </authorList>
    </citation>
    <scope>NUCLEOTIDE SEQUENCE [LARGE SCALE GENOMIC DNA]</scope>
    <source>
        <strain evidence="1 2">T18</strain>
    </source>
</reference>
<evidence type="ECO:0008006" key="3">
    <source>
        <dbReference type="Google" id="ProtNLM"/>
    </source>
</evidence>
<comment type="caution">
    <text evidence="1">The sequence shown here is derived from an EMBL/GenBank/DDBJ whole genome shotgun (WGS) entry which is preliminary data.</text>
</comment>
<dbReference type="EMBL" id="JAETWB010000008">
    <property type="protein sequence ID" value="MBL6079685.1"/>
    <property type="molecule type" value="Genomic_DNA"/>
</dbReference>
<proteinExistence type="predicted"/>
<dbReference type="RefSeq" id="WP_202832935.1">
    <property type="nucleotide sequence ID" value="NZ_JAETWB010000008.1"/>
</dbReference>
<evidence type="ECO:0000313" key="2">
    <source>
        <dbReference type="Proteomes" id="UP000660885"/>
    </source>
</evidence>
<dbReference type="Proteomes" id="UP000660885">
    <property type="component" value="Unassembled WGS sequence"/>
</dbReference>
<evidence type="ECO:0000313" key="1">
    <source>
        <dbReference type="EMBL" id="MBL6079685.1"/>
    </source>
</evidence>
<protein>
    <recommendedName>
        <fullName evidence="3">Transposase DDE domain-containing protein</fullName>
    </recommendedName>
</protein>
<sequence length="45" mass="5054">MSRRPFRARWCDLAGVSAEWLALHVAKLALSWRAARRMGSAIPTS</sequence>
<organism evidence="1 2">
    <name type="scientific">Belnapia arida</name>
    <dbReference type="NCBI Taxonomy" id="2804533"/>
    <lineage>
        <taxon>Bacteria</taxon>
        <taxon>Pseudomonadati</taxon>
        <taxon>Pseudomonadota</taxon>
        <taxon>Alphaproteobacteria</taxon>
        <taxon>Acetobacterales</taxon>
        <taxon>Roseomonadaceae</taxon>
        <taxon>Belnapia</taxon>
    </lineage>
</organism>
<accession>A0ABS1U4S9</accession>
<name>A0ABS1U4S9_9PROT</name>
<gene>
    <name evidence="1" type="ORF">JMJ56_16830</name>
</gene>